<dbReference type="SUPFAM" id="SSF53448">
    <property type="entry name" value="Nucleotide-diphospho-sugar transferases"/>
    <property type="match status" value="1"/>
</dbReference>
<dbReference type="Gene3D" id="3.20.20.370">
    <property type="entry name" value="Glycoside hydrolase/deacetylase"/>
    <property type="match status" value="1"/>
</dbReference>
<comment type="caution">
    <text evidence="7">The sequence shown here is derived from an EMBL/GenBank/DDBJ whole genome shotgun (WGS) entry which is preliminary data.</text>
</comment>
<feature type="transmembrane region" description="Helical" evidence="5">
    <location>
        <begin position="281"/>
        <end position="304"/>
    </location>
</feature>
<dbReference type="SUPFAM" id="SSF88713">
    <property type="entry name" value="Glycoside hydrolase/deacetylase"/>
    <property type="match status" value="1"/>
</dbReference>
<comment type="similarity">
    <text evidence="1">Belongs to the glycosyltransferase 2 family.</text>
</comment>
<dbReference type="InterPro" id="IPR011330">
    <property type="entry name" value="Glyco_hydro/deAcase_b/a-brl"/>
</dbReference>
<evidence type="ECO:0000256" key="5">
    <source>
        <dbReference type="SAM" id="Phobius"/>
    </source>
</evidence>
<dbReference type="PANTHER" id="PTHR43630">
    <property type="entry name" value="POLY-BETA-1,6-N-ACETYL-D-GLUCOSAMINE SYNTHASE"/>
    <property type="match status" value="1"/>
</dbReference>
<evidence type="ECO:0000256" key="1">
    <source>
        <dbReference type="ARBA" id="ARBA00006739"/>
    </source>
</evidence>
<keyword evidence="3" id="KW-0808">Transferase</keyword>
<dbReference type="Pfam" id="PF01522">
    <property type="entry name" value="Polysacc_deac_1"/>
    <property type="match status" value="1"/>
</dbReference>
<evidence type="ECO:0000256" key="3">
    <source>
        <dbReference type="ARBA" id="ARBA00022679"/>
    </source>
</evidence>
<feature type="transmembrane region" description="Helical" evidence="5">
    <location>
        <begin position="643"/>
        <end position="663"/>
    </location>
</feature>
<organism evidence="7 8">
    <name type="scientific">Amycolatopsis acididurans</name>
    <dbReference type="NCBI Taxonomy" id="2724524"/>
    <lineage>
        <taxon>Bacteria</taxon>
        <taxon>Bacillati</taxon>
        <taxon>Actinomycetota</taxon>
        <taxon>Actinomycetes</taxon>
        <taxon>Pseudonocardiales</taxon>
        <taxon>Pseudonocardiaceae</taxon>
        <taxon>Amycolatopsis</taxon>
    </lineage>
</organism>
<name>A0ABX1J8L9_9PSEU</name>
<dbReference type="InterPro" id="IPR029044">
    <property type="entry name" value="Nucleotide-diphossugar_trans"/>
</dbReference>
<accession>A0ABX1J8L9</accession>
<dbReference type="EMBL" id="JAAXLS010000019">
    <property type="protein sequence ID" value="NKQ56009.1"/>
    <property type="molecule type" value="Genomic_DNA"/>
</dbReference>
<dbReference type="Pfam" id="PF13641">
    <property type="entry name" value="Glyco_tranf_2_3"/>
    <property type="match status" value="1"/>
</dbReference>
<evidence type="ECO:0000256" key="2">
    <source>
        <dbReference type="ARBA" id="ARBA00022676"/>
    </source>
</evidence>
<sequence length="681" mass="74009">MAAALLLYGYVRHDVGGSTTGHPAAGSDSVPESLREGGPVVDLQHGPLRARKPSPRTVALTFDDGPDPQWTPQVLQVLARRHVPATFFVLGAHVLQYPDLVRQEVAAGHEIGAHTFTHADLGGVPAWRQRLELSQTEVALAGTTGLATSLLRPPYASNSDSLDDKDWAVVRRSAALGYVTVFADRDGEDWARPGVDQIVNNAMPQGDDGAIVLLHDAGGDRAQTVAALDELIDRLQQRGYRFTTASAAVGLSSGNAAATPAQRWRGEAVLWAYRASVAVSVALQVLLSAVGVLMLGRVLLLVAIARRHARRRRNGWAATPSEPVSVVVPAYQECEHIQATVRALAASDHPEFEILVVDDGSTDGTADLVEELNLPGVRVIRKPNGGKPSALNTGIAHARHDLLVFVDADTVFQPDTIRRLVAPFADPGIGAVSGNAKVGNRRGLLGRWQHIEYVVGFNLDRRTYDVLGCMPTVPGAVGAFRRAAMDEVGGVSDDTLAEDTDVTLALVGAGWRVVYEERAVAWTEAPASLGQLWKQRYRWCYGTVQAMWKHRGTILRRGPAGRLGRRGLVFLGLFQVLLPLIAPVMDGYLLYGLVFLDPLRTALVWSGLFLLQVLSAVYAFRLDAERLRPLWTLPLQQIFYRQLMYLVVIQSVVTAVSGVRMGWHKLRRTNTVEVPDLPAGR</sequence>
<protein>
    <submittedName>
        <fullName evidence="7">Glycosyltransferase</fullName>
    </submittedName>
</protein>
<dbReference type="CDD" id="cd06423">
    <property type="entry name" value="CESA_like"/>
    <property type="match status" value="1"/>
</dbReference>
<keyword evidence="8" id="KW-1185">Reference proteome</keyword>
<evidence type="ECO:0000256" key="4">
    <source>
        <dbReference type="SAM" id="MobiDB-lite"/>
    </source>
</evidence>
<proteinExistence type="inferred from homology"/>
<gene>
    <name evidence="7" type="ORF">HFP15_24320</name>
</gene>
<feature type="domain" description="NodB homology" evidence="6">
    <location>
        <begin position="56"/>
        <end position="243"/>
    </location>
</feature>
<keyword evidence="5" id="KW-0812">Transmembrane</keyword>
<dbReference type="PANTHER" id="PTHR43630:SF1">
    <property type="entry name" value="POLY-BETA-1,6-N-ACETYL-D-GLUCOSAMINE SYNTHASE"/>
    <property type="match status" value="1"/>
</dbReference>
<dbReference type="PROSITE" id="PS51677">
    <property type="entry name" value="NODB"/>
    <property type="match status" value="1"/>
</dbReference>
<evidence type="ECO:0000313" key="8">
    <source>
        <dbReference type="Proteomes" id="UP000715441"/>
    </source>
</evidence>
<feature type="transmembrane region" description="Helical" evidence="5">
    <location>
        <begin position="567"/>
        <end position="591"/>
    </location>
</feature>
<keyword evidence="5" id="KW-0472">Membrane</keyword>
<feature type="region of interest" description="Disordered" evidence="4">
    <location>
        <begin position="17"/>
        <end position="49"/>
    </location>
</feature>
<evidence type="ECO:0000259" key="6">
    <source>
        <dbReference type="PROSITE" id="PS51677"/>
    </source>
</evidence>
<feature type="transmembrane region" description="Helical" evidence="5">
    <location>
        <begin position="603"/>
        <end position="622"/>
    </location>
</feature>
<reference evidence="7 8" key="1">
    <citation type="submission" date="2020-04" db="EMBL/GenBank/DDBJ databases">
        <title>Novel species.</title>
        <authorList>
            <person name="Teo W.F.A."/>
            <person name="Lipun K."/>
            <person name="Srisuk N."/>
            <person name="Duangmal K."/>
        </authorList>
    </citation>
    <scope>NUCLEOTIDE SEQUENCE [LARGE SCALE GENOMIC DNA]</scope>
    <source>
        <strain evidence="7 8">K13G38</strain>
    </source>
</reference>
<evidence type="ECO:0000313" key="7">
    <source>
        <dbReference type="EMBL" id="NKQ56009.1"/>
    </source>
</evidence>
<keyword evidence="2" id="KW-0328">Glycosyltransferase</keyword>
<dbReference type="InterPro" id="IPR002509">
    <property type="entry name" value="NODB_dom"/>
</dbReference>
<dbReference type="Gene3D" id="3.90.550.10">
    <property type="entry name" value="Spore Coat Polysaccharide Biosynthesis Protein SpsA, Chain A"/>
    <property type="match status" value="1"/>
</dbReference>
<keyword evidence="5" id="KW-1133">Transmembrane helix</keyword>
<dbReference type="Proteomes" id="UP000715441">
    <property type="component" value="Unassembled WGS sequence"/>
</dbReference>